<organism evidence="2 3">
    <name type="scientific">Xylaria hypoxylon</name>
    <dbReference type="NCBI Taxonomy" id="37992"/>
    <lineage>
        <taxon>Eukaryota</taxon>
        <taxon>Fungi</taxon>
        <taxon>Dikarya</taxon>
        <taxon>Ascomycota</taxon>
        <taxon>Pezizomycotina</taxon>
        <taxon>Sordariomycetes</taxon>
        <taxon>Xylariomycetidae</taxon>
        <taxon>Xylariales</taxon>
        <taxon>Xylariaceae</taxon>
        <taxon>Xylaria</taxon>
    </lineage>
</organism>
<dbReference type="Gene3D" id="3.40.630.30">
    <property type="match status" value="1"/>
</dbReference>
<name>A0A4Z0YI37_9PEZI</name>
<evidence type="ECO:0000313" key="3">
    <source>
        <dbReference type="Proteomes" id="UP000297716"/>
    </source>
</evidence>
<dbReference type="EMBL" id="SKBN01000372">
    <property type="protein sequence ID" value="TGJ78580.1"/>
    <property type="molecule type" value="Genomic_DNA"/>
</dbReference>
<sequence length="151" mass="16255">MAANTLPAGYILVEGYPSVEEYLNLRTTCLSPKNAEQANAALKGSWYGVYVAEEAAPTKAVAMGRVVGDGGWYFVIADMMTLPEHQRKGLADVVLKSLLARIKSLAAKGKAYVTLGADPPGRKLYQKNGFKDTMPQVMGMGLLIESDGQEQ</sequence>
<dbReference type="SUPFAM" id="SSF55729">
    <property type="entry name" value="Acyl-CoA N-acyltransferases (Nat)"/>
    <property type="match status" value="1"/>
</dbReference>
<dbReference type="PROSITE" id="PS51186">
    <property type="entry name" value="GNAT"/>
    <property type="match status" value="1"/>
</dbReference>
<comment type="caution">
    <text evidence="2">The sequence shown here is derived from an EMBL/GenBank/DDBJ whole genome shotgun (WGS) entry which is preliminary data.</text>
</comment>
<dbReference type="CDD" id="cd04301">
    <property type="entry name" value="NAT_SF"/>
    <property type="match status" value="1"/>
</dbReference>
<dbReference type="GO" id="GO:0016747">
    <property type="term" value="F:acyltransferase activity, transferring groups other than amino-acyl groups"/>
    <property type="evidence" value="ECO:0007669"/>
    <property type="project" value="InterPro"/>
</dbReference>
<dbReference type="InterPro" id="IPR053144">
    <property type="entry name" value="Acetyltransferase_Butenolide"/>
</dbReference>
<dbReference type="STRING" id="37992.A0A4Z0YI37"/>
<dbReference type="OrthoDB" id="2744543at2759"/>
<feature type="domain" description="N-acetyltransferase" evidence="1">
    <location>
        <begin position="10"/>
        <end position="145"/>
    </location>
</feature>
<dbReference type="PANTHER" id="PTHR43233:SF1">
    <property type="entry name" value="FAMILY N-ACETYLTRANSFERASE, PUTATIVE (AFU_ORTHOLOGUE AFUA_6G03350)-RELATED"/>
    <property type="match status" value="1"/>
</dbReference>
<dbReference type="AlphaFoldDB" id="A0A4Z0YI37"/>
<dbReference type="UniPathway" id="UPA00113">
    <property type="reaction ID" value="UER00529"/>
</dbReference>
<dbReference type="InterPro" id="IPR000182">
    <property type="entry name" value="GNAT_dom"/>
</dbReference>
<dbReference type="GO" id="GO:0006048">
    <property type="term" value="P:UDP-N-acetylglucosamine biosynthetic process"/>
    <property type="evidence" value="ECO:0007669"/>
    <property type="project" value="UniProtKB-UniPathway"/>
</dbReference>
<dbReference type="PANTHER" id="PTHR43233">
    <property type="entry name" value="FAMILY N-ACETYLTRANSFERASE, PUTATIVE (AFU_ORTHOLOGUE AFUA_6G03350)-RELATED"/>
    <property type="match status" value="1"/>
</dbReference>
<dbReference type="InterPro" id="IPR016181">
    <property type="entry name" value="Acyl_CoA_acyltransferase"/>
</dbReference>
<dbReference type="Pfam" id="PF13508">
    <property type="entry name" value="Acetyltransf_7"/>
    <property type="match status" value="1"/>
</dbReference>
<protein>
    <recommendedName>
        <fullName evidence="1">N-acetyltransferase domain-containing protein</fullName>
    </recommendedName>
</protein>
<gene>
    <name evidence="2" type="ORF">E0Z10_g10180</name>
</gene>
<keyword evidence="3" id="KW-1185">Reference proteome</keyword>
<proteinExistence type="predicted"/>
<dbReference type="Proteomes" id="UP000297716">
    <property type="component" value="Unassembled WGS sequence"/>
</dbReference>
<reference evidence="2 3" key="1">
    <citation type="submission" date="2019-03" db="EMBL/GenBank/DDBJ databases">
        <title>Draft genome sequence of Xylaria hypoxylon DSM 108379, a ubiquitous saprotrophic-parasitic fungi on hardwood.</title>
        <authorList>
            <person name="Buettner E."/>
            <person name="Leonhardt S."/>
            <person name="Gebauer A.M."/>
            <person name="Liers C."/>
            <person name="Hofrichter M."/>
            <person name="Kellner H."/>
        </authorList>
    </citation>
    <scope>NUCLEOTIDE SEQUENCE [LARGE SCALE GENOMIC DNA]</scope>
    <source>
        <strain evidence="2 3">DSM 108379</strain>
    </source>
</reference>
<evidence type="ECO:0000259" key="1">
    <source>
        <dbReference type="PROSITE" id="PS51186"/>
    </source>
</evidence>
<evidence type="ECO:0000313" key="2">
    <source>
        <dbReference type="EMBL" id="TGJ78580.1"/>
    </source>
</evidence>
<accession>A0A4Z0YI37</accession>